<sequence length="546" mass="59726">MTRTRPPQYMLWDMVFLFAVAAYALVGLWGVTQLSSNGLAISSDLCCYAQNMAGELHRGLFAQDPLLAVPTTANSIINFESSLAALLQPGGDVVQGLLRAGAAGVFLHYVGCYYLGRRLLGAPLPAALFALLTGVTVWVNFGTYWGFGSGDITPRVFYAALFPVLLAGTLAALDKPQWRPVILFASGCGMYLHGISSLVASCMLFTVFFFHRAPGDSLPRHGLRLLLSLMAWSLPTLLYLCSSIKHATPFTAQDLAVLQQVFDQRFIEDEGNRWHRLISLLHYRNDAFPLMLGGLVGFFITRRCGTPPMKRLAAITPTLFLGVCLAALLSVTEASLAETLHRLPLGSELLRGTRFVILLCWLMIICAFACFWQRAPRRAAAAAAVIFVCVLVWDQGRWASGARFAFRQALGLQQPAAVQEVLRRGADYAQALEALQRLVPPQAPVFAAPDAMAVRYRLYRPLTYAFKDGSSYLYNQDPQGAARWLALADVSSAQGATAAWLASGAQWFLCGDTSLQEQIARQGSILWSNGRWLIARRGLAAAPPQQ</sequence>
<evidence type="ECO:0008006" key="4">
    <source>
        <dbReference type="Google" id="ProtNLM"/>
    </source>
</evidence>
<feature type="transmembrane region" description="Helical" evidence="1">
    <location>
        <begin position="379"/>
        <end position="398"/>
    </location>
</feature>
<keyword evidence="1" id="KW-1133">Transmembrane helix</keyword>
<feature type="transmembrane region" description="Helical" evidence="1">
    <location>
        <begin position="127"/>
        <end position="145"/>
    </location>
</feature>
<feature type="transmembrane region" description="Helical" evidence="1">
    <location>
        <begin position="181"/>
        <end position="210"/>
    </location>
</feature>
<gene>
    <name evidence="2" type="ORF">SAMN05192586_11538</name>
</gene>
<feature type="transmembrane region" description="Helical" evidence="1">
    <location>
        <begin position="222"/>
        <end position="241"/>
    </location>
</feature>
<feature type="transmembrane region" description="Helical" evidence="1">
    <location>
        <begin position="12"/>
        <end position="31"/>
    </location>
</feature>
<dbReference type="RefSeq" id="WP_092154561.1">
    <property type="nucleotide sequence ID" value="NZ_FNBX01000015.1"/>
</dbReference>
<protein>
    <recommendedName>
        <fullName evidence="4">Translation initiation factor 2</fullName>
    </recommendedName>
</protein>
<evidence type="ECO:0000313" key="2">
    <source>
        <dbReference type="EMBL" id="SDF84097.1"/>
    </source>
</evidence>
<name>A0A1G7PD96_9BACT</name>
<dbReference type="OrthoDB" id="5444292at2"/>
<evidence type="ECO:0000256" key="1">
    <source>
        <dbReference type="SAM" id="Phobius"/>
    </source>
</evidence>
<keyword evidence="1" id="KW-0472">Membrane</keyword>
<dbReference type="Proteomes" id="UP000199355">
    <property type="component" value="Unassembled WGS sequence"/>
</dbReference>
<dbReference type="AlphaFoldDB" id="A0A1G7PD96"/>
<dbReference type="EMBL" id="FNBX01000015">
    <property type="protein sequence ID" value="SDF84097.1"/>
    <property type="molecule type" value="Genomic_DNA"/>
</dbReference>
<feature type="transmembrane region" description="Helical" evidence="1">
    <location>
        <begin position="312"/>
        <end position="332"/>
    </location>
</feature>
<feature type="transmembrane region" description="Helical" evidence="1">
    <location>
        <begin position="352"/>
        <end position="372"/>
    </location>
</feature>
<feature type="transmembrane region" description="Helical" evidence="1">
    <location>
        <begin position="157"/>
        <end position="174"/>
    </location>
</feature>
<accession>A0A1G7PD96</accession>
<dbReference type="STRING" id="571438.SAMN05192586_11538"/>
<evidence type="ECO:0000313" key="3">
    <source>
        <dbReference type="Proteomes" id="UP000199355"/>
    </source>
</evidence>
<keyword evidence="3" id="KW-1185">Reference proteome</keyword>
<keyword evidence="1" id="KW-0812">Transmembrane</keyword>
<reference evidence="3" key="1">
    <citation type="submission" date="2016-10" db="EMBL/GenBank/DDBJ databases">
        <authorList>
            <person name="Varghese N."/>
            <person name="Submissions S."/>
        </authorList>
    </citation>
    <scope>NUCLEOTIDE SEQUENCE [LARGE SCALE GENOMIC DNA]</scope>
    <source>
        <strain evidence="3">KHC7</strain>
    </source>
</reference>
<proteinExistence type="predicted"/>
<organism evidence="2 3">
    <name type="scientific">Desulfovibrio legallii</name>
    <dbReference type="NCBI Taxonomy" id="571438"/>
    <lineage>
        <taxon>Bacteria</taxon>
        <taxon>Pseudomonadati</taxon>
        <taxon>Thermodesulfobacteriota</taxon>
        <taxon>Desulfovibrionia</taxon>
        <taxon>Desulfovibrionales</taxon>
        <taxon>Desulfovibrionaceae</taxon>
        <taxon>Desulfovibrio</taxon>
    </lineage>
</organism>